<dbReference type="EMBL" id="AKCV02000004">
    <property type="protein sequence ID" value="TMS59769.1"/>
    <property type="molecule type" value="Genomic_DNA"/>
</dbReference>
<reference evidence="1" key="1">
    <citation type="submission" date="2019-05" db="EMBL/GenBank/DDBJ databases">
        <title>Revised genome assembly of Burkholderiaceae (previously Ralstonia) sp. PBA.</title>
        <authorList>
            <person name="Gan H.M."/>
        </authorList>
    </citation>
    <scope>NUCLEOTIDE SEQUENCE</scope>
    <source>
        <strain evidence="1">PBA</strain>
    </source>
</reference>
<keyword evidence="1" id="KW-0966">Cell projection</keyword>
<organism evidence="1 2">
    <name type="scientific">Imbroritus primus</name>
    <dbReference type="NCBI Taxonomy" id="3058603"/>
    <lineage>
        <taxon>Bacteria</taxon>
        <taxon>Pseudomonadati</taxon>
        <taxon>Pseudomonadota</taxon>
        <taxon>Betaproteobacteria</taxon>
        <taxon>Burkholderiales</taxon>
        <taxon>Burkholderiaceae</taxon>
        <taxon>Imbroritus</taxon>
    </lineage>
</organism>
<dbReference type="Proteomes" id="UP000004277">
    <property type="component" value="Unassembled WGS sequence"/>
</dbReference>
<gene>
    <name evidence="1" type="ORF">MW7_001080</name>
</gene>
<accession>A0ACD3SUX6</accession>
<proteinExistence type="predicted"/>
<keyword evidence="1" id="KW-0969">Cilium</keyword>
<keyword evidence="1" id="KW-0282">Flagellum</keyword>
<comment type="caution">
    <text evidence="1">The sequence shown here is derived from an EMBL/GenBank/DDBJ whole genome shotgun (WGS) entry which is preliminary data.</text>
</comment>
<sequence>MSTMPPAPHDARAQLLMVLRDENSTVRLLEATLREEAEALLAGERARIEEIAGRKQHQLNHLAGLDRERRQWWATYYPMDDPYGLPRFIQADAELAAVFNDTIARTRQLQNANEANGAIIDLRLRTARDALTVLGSAVGGQQPYGPDGRQPLKLPGFSVVAR</sequence>
<keyword evidence="2" id="KW-1185">Reference proteome</keyword>
<protein>
    <submittedName>
        <fullName evidence="1">Flagellar protein FlgN</fullName>
    </submittedName>
</protein>
<name>A0ACD3SUX6_9BURK</name>
<evidence type="ECO:0000313" key="2">
    <source>
        <dbReference type="Proteomes" id="UP000004277"/>
    </source>
</evidence>
<evidence type="ECO:0000313" key="1">
    <source>
        <dbReference type="EMBL" id="TMS59769.1"/>
    </source>
</evidence>